<feature type="compositionally biased region" description="Basic and acidic residues" evidence="1">
    <location>
        <begin position="27"/>
        <end position="38"/>
    </location>
</feature>
<evidence type="ECO:0000313" key="3">
    <source>
        <dbReference type="Proteomes" id="UP000031516"/>
    </source>
</evidence>
<organism evidence="2 3">
    <name type="scientific">Kluyveromyces dobzhanskii CBS 2104</name>
    <dbReference type="NCBI Taxonomy" id="1427455"/>
    <lineage>
        <taxon>Eukaryota</taxon>
        <taxon>Fungi</taxon>
        <taxon>Dikarya</taxon>
        <taxon>Ascomycota</taxon>
        <taxon>Saccharomycotina</taxon>
        <taxon>Saccharomycetes</taxon>
        <taxon>Saccharomycetales</taxon>
        <taxon>Saccharomycetaceae</taxon>
        <taxon>Kluyveromyces</taxon>
    </lineage>
</organism>
<dbReference type="Proteomes" id="UP000031516">
    <property type="component" value="Unassembled WGS sequence"/>
</dbReference>
<feature type="compositionally biased region" description="Basic and acidic residues" evidence="1">
    <location>
        <begin position="64"/>
        <end position="94"/>
    </location>
</feature>
<evidence type="ECO:0000256" key="1">
    <source>
        <dbReference type="SAM" id="MobiDB-lite"/>
    </source>
</evidence>
<protein>
    <submittedName>
        <fullName evidence="2">WGS project CCBQ000000000 data, contig 00015</fullName>
    </submittedName>
</protein>
<feature type="compositionally biased region" description="Polar residues" evidence="1">
    <location>
        <begin position="95"/>
        <end position="106"/>
    </location>
</feature>
<dbReference type="AlphaFoldDB" id="A0A0A8LBA6"/>
<keyword evidence="3" id="KW-1185">Reference proteome</keyword>
<comment type="caution">
    <text evidence="2">The sequence shown here is derived from an EMBL/GenBank/DDBJ whole genome shotgun (WGS) entry which is preliminary data.</text>
</comment>
<proteinExistence type="predicted"/>
<dbReference type="OrthoDB" id="4049658at2759"/>
<evidence type="ECO:0000313" key="2">
    <source>
        <dbReference type="EMBL" id="CDO95393.1"/>
    </source>
</evidence>
<name>A0A0A8LBA6_9SACH</name>
<feature type="region of interest" description="Disordered" evidence="1">
    <location>
        <begin position="27"/>
        <end position="151"/>
    </location>
</feature>
<dbReference type="EMBL" id="CCBQ010000045">
    <property type="protein sequence ID" value="CDO95393.1"/>
    <property type="molecule type" value="Genomic_DNA"/>
</dbReference>
<gene>
    <name evidence="2" type="ORF">KLDO_g3636</name>
</gene>
<accession>A0A0A8LBA6</accession>
<sequence>MLASTFSKRAYSSVSPDFLASVLQRVKEVPIKAREPRKQRPTKTFSPTDRENRRQAGKFVNKPGEYKSGEYKPRDNKQFRNGQERGGRNFRERTQPSGNRVSTGPALQTGAAKRQAPKISGSDEYNEISGKVDSFAAKQSRRGGERRTRKTVPGLKIAGNLAAQKVVQNSQNSSVYVPQNPTPFSLLKYKPALVPTFSARSFSYALSTLKESDFPVHRPLNDGVVVDGKNISKRMTASKENFGEYSPASVLKLQLEPLTKNIKVSPDLEKLEQSVKGSFHVLKPYTKNDFSQLAKAEDKKVELLQNSETVRKSLEQSTLNSTEKELLHKVCSGLAPVSELRV</sequence>
<reference evidence="2 3" key="1">
    <citation type="submission" date="2014-03" db="EMBL/GenBank/DDBJ databases">
        <title>The genome of Kluyveromyces dobzhanskii.</title>
        <authorList>
            <person name="Nystedt B."/>
            <person name="Astrom S."/>
        </authorList>
    </citation>
    <scope>NUCLEOTIDE SEQUENCE [LARGE SCALE GENOMIC DNA]</scope>
    <source>
        <strain evidence="2 3">CBS 2104</strain>
    </source>
</reference>